<evidence type="ECO:0000313" key="1">
    <source>
        <dbReference type="EMBL" id="OLF07609.1"/>
    </source>
</evidence>
<dbReference type="RefSeq" id="WP_075135848.1">
    <property type="nucleotide sequence ID" value="NZ_MSIF01000015.1"/>
</dbReference>
<proteinExistence type="predicted"/>
<dbReference type="InterPro" id="IPR054058">
    <property type="entry name" value="HTH_67"/>
</dbReference>
<dbReference type="Pfam" id="PF21863">
    <property type="entry name" value="HTH_67"/>
    <property type="match status" value="1"/>
</dbReference>
<evidence type="ECO:0008006" key="3">
    <source>
        <dbReference type="Google" id="ProtNLM"/>
    </source>
</evidence>
<dbReference type="NCBIfam" id="NF047719">
    <property type="entry name" value="SCO6745_fam_HTH"/>
    <property type="match status" value="1"/>
</dbReference>
<comment type="caution">
    <text evidence="1">The sequence shown here is derived from an EMBL/GenBank/DDBJ whole genome shotgun (WGS) entry which is preliminary data.</text>
</comment>
<gene>
    <name evidence="1" type="ORF">BLA60_27235</name>
</gene>
<sequence>MELGLVRQLWQLLEPIHATLYYAPEVFERAAGLGYATEPRWPSYFAWRAAPLGPAGPELVTSTFYSFAPDMVRANVPAAWRVAAPEKVLDARRHGVDQALRAILGDRVDSPDLAEAATIARRLAEAATTAGRPLAAANADLPWPDEPHLVLWHAATVLREHRGDGHVAALLTSGLDPVESLVSFAAVGAAPVAVFASRGWSASAWSAAEERLAERGWLDRDGTATDAGRAGRDEVERLTDELAAGPYRAVGAPAVGRLAQLAMPITMAVVGTGMLPTSSTLGLRRQ</sequence>
<organism evidence="1 2">
    <name type="scientific">Actinophytocola xinjiangensis</name>
    <dbReference type="NCBI Taxonomy" id="485602"/>
    <lineage>
        <taxon>Bacteria</taxon>
        <taxon>Bacillati</taxon>
        <taxon>Actinomycetota</taxon>
        <taxon>Actinomycetes</taxon>
        <taxon>Pseudonocardiales</taxon>
        <taxon>Pseudonocardiaceae</taxon>
    </lineage>
</organism>
<evidence type="ECO:0000313" key="2">
    <source>
        <dbReference type="Proteomes" id="UP000185696"/>
    </source>
</evidence>
<dbReference type="Proteomes" id="UP000185696">
    <property type="component" value="Unassembled WGS sequence"/>
</dbReference>
<accession>A0A7Z0WHX3</accession>
<keyword evidence="2" id="KW-1185">Reference proteome</keyword>
<dbReference type="AlphaFoldDB" id="A0A7Z0WHX3"/>
<reference evidence="1 2" key="1">
    <citation type="submission" date="2016-12" db="EMBL/GenBank/DDBJ databases">
        <title>The draft genome sequence of Actinophytocola xinjiangensis.</title>
        <authorList>
            <person name="Wang W."/>
            <person name="Yuan L."/>
        </authorList>
    </citation>
    <scope>NUCLEOTIDE SEQUENCE [LARGE SCALE GENOMIC DNA]</scope>
    <source>
        <strain evidence="1 2">CGMCC 4.4663</strain>
    </source>
</reference>
<dbReference type="EMBL" id="MSIF01000015">
    <property type="protein sequence ID" value="OLF07609.1"/>
    <property type="molecule type" value="Genomic_DNA"/>
</dbReference>
<protein>
    <recommendedName>
        <fullName evidence="3">SalK</fullName>
    </recommendedName>
</protein>
<name>A0A7Z0WHX3_9PSEU</name>
<dbReference type="OrthoDB" id="157052at2"/>